<dbReference type="SUPFAM" id="SSF55073">
    <property type="entry name" value="Nucleotide cyclase"/>
    <property type="match status" value="1"/>
</dbReference>
<dbReference type="GO" id="GO:0071111">
    <property type="term" value="F:cyclic-guanylate-specific phosphodiesterase activity"/>
    <property type="evidence" value="ECO:0007669"/>
    <property type="project" value="InterPro"/>
</dbReference>
<dbReference type="PROSITE" id="PS50887">
    <property type="entry name" value="GGDEF"/>
    <property type="match status" value="1"/>
</dbReference>
<dbReference type="InterPro" id="IPR029787">
    <property type="entry name" value="Nucleotide_cyclase"/>
</dbReference>
<dbReference type="PANTHER" id="PTHR33121">
    <property type="entry name" value="CYCLIC DI-GMP PHOSPHODIESTERASE PDEF"/>
    <property type="match status" value="1"/>
</dbReference>
<reference evidence="2" key="1">
    <citation type="submission" date="2020-05" db="EMBL/GenBank/DDBJ databases">
        <title>Sulfur intermediates as new biogeochemical hubs in an aquatic model microbial ecosystem.</title>
        <authorList>
            <person name="Vigneron A."/>
        </authorList>
    </citation>
    <scope>NUCLEOTIDE SEQUENCE</scope>
    <source>
        <strain evidence="2">Bin.250</strain>
    </source>
</reference>
<dbReference type="InterPro" id="IPR043128">
    <property type="entry name" value="Rev_trsase/Diguanyl_cyclase"/>
</dbReference>
<dbReference type="AlphaFoldDB" id="A0A972VWS5"/>
<dbReference type="Gene3D" id="3.30.70.270">
    <property type="match status" value="1"/>
</dbReference>
<accession>A0A972VWS5</accession>
<dbReference type="InterPro" id="IPR000160">
    <property type="entry name" value="GGDEF_dom"/>
</dbReference>
<dbReference type="InterPro" id="IPR050706">
    <property type="entry name" value="Cyclic-di-GMP_PDE-like"/>
</dbReference>
<dbReference type="Pfam" id="PF00990">
    <property type="entry name" value="GGDEF"/>
    <property type="match status" value="1"/>
</dbReference>
<dbReference type="Proteomes" id="UP000754644">
    <property type="component" value="Unassembled WGS sequence"/>
</dbReference>
<organism evidence="2 3">
    <name type="scientific">SAR86 cluster bacterium</name>
    <dbReference type="NCBI Taxonomy" id="2030880"/>
    <lineage>
        <taxon>Bacteria</taxon>
        <taxon>Pseudomonadati</taxon>
        <taxon>Pseudomonadota</taxon>
        <taxon>Gammaproteobacteria</taxon>
        <taxon>SAR86 cluster</taxon>
    </lineage>
</organism>
<gene>
    <name evidence="2" type="ORF">HQ497_06625</name>
</gene>
<evidence type="ECO:0000313" key="2">
    <source>
        <dbReference type="EMBL" id="NQV65021.1"/>
    </source>
</evidence>
<dbReference type="InterPro" id="IPR011006">
    <property type="entry name" value="CheY-like_superfamily"/>
</dbReference>
<sequence>MLKQPVAIILNRESDEHLFADALTDCSTKQVYKGAVKALQGLEENPAHVIIIQSPLDDMSDIEIAETIQEINADRQHFSYIIIVGKHPNAAVLNGIEACVDAFIPIDDQPEQLRMLAQQIKAGARMASTINDLTIETQNLQARCAVLEQNQLIDPLTGLGNRRFAEQTLSDSVRQIESRGGAVCFLMVSVENYSDVIAHYDQKMADQLILAVSKKIQQLVRPMDIVTYFEPGRFALVLIQPSIEQCTAQCYQRIYDGVNLKSYNTPVGYLPANIGMSICASEAHSGPPNIQVIIRTAQQNLDNAFESDKILVKHLTP</sequence>
<evidence type="ECO:0000259" key="1">
    <source>
        <dbReference type="PROSITE" id="PS50887"/>
    </source>
</evidence>
<proteinExistence type="predicted"/>
<dbReference type="NCBIfam" id="TIGR00254">
    <property type="entry name" value="GGDEF"/>
    <property type="match status" value="1"/>
</dbReference>
<dbReference type="EMBL" id="JABMOJ010000245">
    <property type="protein sequence ID" value="NQV65021.1"/>
    <property type="molecule type" value="Genomic_DNA"/>
</dbReference>
<evidence type="ECO:0000313" key="3">
    <source>
        <dbReference type="Proteomes" id="UP000754644"/>
    </source>
</evidence>
<dbReference type="PANTHER" id="PTHR33121:SF79">
    <property type="entry name" value="CYCLIC DI-GMP PHOSPHODIESTERASE PDED-RELATED"/>
    <property type="match status" value="1"/>
</dbReference>
<name>A0A972VWS5_9GAMM</name>
<feature type="domain" description="GGDEF" evidence="1">
    <location>
        <begin position="181"/>
        <end position="315"/>
    </location>
</feature>
<comment type="caution">
    <text evidence="2">The sequence shown here is derived from an EMBL/GenBank/DDBJ whole genome shotgun (WGS) entry which is preliminary data.</text>
</comment>
<dbReference type="SMART" id="SM00267">
    <property type="entry name" value="GGDEF"/>
    <property type="match status" value="1"/>
</dbReference>
<dbReference type="SUPFAM" id="SSF52172">
    <property type="entry name" value="CheY-like"/>
    <property type="match status" value="1"/>
</dbReference>
<protein>
    <submittedName>
        <fullName evidence="2">Diguanylate cyclase</fullName>
    </submittedName>
</protein>